<sequence>MLKVATVTVIQEVNQPDELIPVLVLCPSQDEKQLLSSADFSAYCFHCLEYSSLQTTPPKLKGQVDLVAFCQDAIAYAQAHQLEACAKN</sequence>
<gene>
    <name evidence="1" type="ORF">BJP37_18105</name>
</gene>
<dbReference type="EMBL" id="MKZS01000001">
    <property type="protein sequence ID" value="OLT60638.1"/>
    <property type="molecule type" value="Genomic_DNA"/>
</dbReference>
<comment type="caution">
    <text evidence="1">The sequence shown here is derived from an EMBL/GenBank/DDBJ whole genome shotgun (WGS) entry which is preliminary data.</text>
</comment>
<keyword evidence="2" id="KW-1185">Reference proteome</keyword>
<reference evidence="1 2" key="1">
    <citation type="submission" date="2016-10" db="EMBL/GenBank/DDBJ databases">
        <title>Comparative genomics uncovers the prolific and rare metabolic potential of the cyanobacterial genus Moorea.</title>
        <authorList>
            <person name="Leao T."/>
            <person name="Castelao G."/>
            <person name="Korobeynikov A."/>
            <person name="Monroe E.A."/>
            <person name="Podell S."/>
            <person name="Glukhov E."/>
            <person name="Allen E."/>
            <person name="Gerwick W.H."/>
            <person name="Gerwick L."/>
        </authorList>
    </citation>
    <scope>NUCLEOTIDE SEQUENCE [LARGE SCALE GENOMIC DNA]</scope>
    <source>
        <strain evidence="1 2">PNG5-198</strain>
    </source>
</reference>
<protein>
    <submittedName>
        <fullName evidence="1">Uncharacterized protein</fullName>
    </submittedName>
</protein>
<evidence type="ECO:0000313" key="2">
    <source>
        <dbReference type="Proteomes" id="UP000186657"/>
    </source>
</evidence>
<proteinExistence type="predicted"/>
<evidence type="ECO:0000313" key="1">
    <source>
        <dbReference type="EMBL" id="OLT60638.1"/>
    </source>
</evidence>
<dbReference type="AlphaFoldDB" id="A0A1U7N3U7"/>
<dbReference type="Proteomes" id="UP000186657">
    <property type="component" value="Unassembled WGS sequence"/>
</dbReference>
<name>A0A1U7N3U7_9CYAN</name>
<accession>A0A1U7N3U7</accession>
<organism evidence="1 2">
    <name type="scientific">Moorena bouillonii PNG</name>
    <dbReference type="NCBI Taxonomy" id="568701"/>
    <lineage>
        <taxon>Bacteria</taxon>
        <taxon>Bacillati</taxon>
        <taxon>Cyanobacteriota</taxon>
        <taxon>Cyanophyceae</taxon>
        <taxon>Coleofasciculales</taxon>
        <taxon>Coleofasciculaceae</taxon>
        <taxon>Moorena</taxon>
    </lineage>
</organism>